<dbReference type="AlphaFoldDB" id="A0A392NDN3"/>
<reference evidence="2 3" key="1">
    <citation type="journal article" date="2018" name="Front. Plant Sci.">
        <title>Red Clover (Trifolium pratense) and Zigzag Clover (T. medium) - A Picture of Genomic Similarities and Differences.</title>
        <authorList>
            <person name="Dluhosova J."/>
            <person name="Istvanek J."/>
            <person name="Nedelnik J."/>
            <person name="Repkova J."/>
        </authorList>
    </citation>
    <scope>NUCLEOTIDE SEQUENCE [LARGE SCALE GENOMIC DNA]</scope>
    <source>
        <strain evidence="3">cv. 10/8</strain>
        <tissue evidence="2">Leaf</tissue>
    </source>
</reference>
<evidence type="ECO:0000313" key="3">
    <source>
        <dbReference type="Proteomes" id="UP000265520"/>
    </source>
</evidence>
<evidence type="ECO:0000256" key="1">
    <source>
        <dbReference type="SAM" id="MobiDB-lite"/>
    </source>
</evidence>
<keyword evidence="3" id="KW-1185">Reference proteome</keyword>
<dbReference type="EMBL" id="LXQA010034612">
    <property type="protein sequence ID" value="MCH97309.1"/>
    <property type="molecule type" value="Genomic_DNA"/>
</dbReference>
<organism evidence="2 3">
    <name type="scientific">Trifolium medium</name>
    <dbReference type="NCBI Taxonomy" id="97028"/>
    <lineage>
        <taxon>Eukaryota</taxon>
        <taxon>Viridiplantae</taxon>
        <taxon>Streptophyta</taxon>
        <taxon>Embryophyta</taxon>
        <taxon>Tracheophyta</taxon>
        <taxon>Spermatophyta</taxon>
        <taxon>Magnoliopsida</taxon>
        <taxon>eudicotyledons</taxon>
        <taxon>Gunneridae</taxon>
        <taxon>Pentapetalae</taxon>
        <taxon>rosids</taxon>
        <taxon>fabids</taxon>
        <taxon>Fabales</taxon>
        <taxon>Fabaceae</taxon>
        <taxon>Papilionoideae</taxon>
        <taxon>50 kb inversion clade</taxon>
        <taxon>NPAAA clade</taxon>
        <taxon>Hologalegina</taxon>
        <taxon>IRL clade</taxon>
        <taxon>Trifolieae</taxon>
        <taxon>Trifolium</taxon>
    </lineage>
</organism>
<dbReference type="Proteomes" id="UP000265520">
    <property type="component" value="Unassembled WGS sequence"/>
</dbReference>
<proteinExistence type="predicted"/>
<sequence>MEKISFPFKLEIMGAKYNLRIEEDCSCLQEAPAGVECFEEAESDSDGSELGQHQRGVISAEATDVDVTGNKERKRSVQVDKLDGDVSLPGEQPELVDEGDVQGKIKGSLACDKGDIVTVTTFAVGPVEEGVFSGS</sequence>
<protein>
    <submittedName>
        <fullName evidence="2">Uncharacterized protein</fullName>
    </submittedName>
</protein>
<evidence type="ECO:0000313" key="2">
    <source>
        <dbReference type="EMBL" id="MCH97309.1"/>
    </source>
</evidence>
<comment type="caution">
    <text evidence="2">The sequence shown here is derived from an EMBL/GenBank/DDBJ whole genome shotgun (WGS) entry which is preliminary data.</text>
</comment>
<name>A0A392NDN3_9FABA</name>
<accession>A0A392NDN3</accession>
<feature type="region of interest" description="Disordered" evidence="1">
    <location>
        <begin position="40"/>
        <end position="74"/>
    </location>
</feature>